<keyword evidence="2" id="KW-1185">Reference proteome</keyword>
<dbReference type="EMBL" id="CAUOFW020009835">
    <property type="protein sequence ID" value="CAK9187152.1"/>
    <property type="molecule type" value="Genomic_DNA"/>
</dbReference>
<reference evidence="1 2" key="1">
    <citation type="submission" date="2024-02" db="EMBL/GenBank/DDBJ databases">
        <authorList>
            <person name="Vignale AGUSTIN F."/>
            <person name="Sosa J E."/>
            <person name="Modenutti C."/>
        </authorList>
    </citation>
    <scope>NUCLEOTIDE SEQUENCE [LARGE SCALE GENOMIC DNA]</scope>
</reference>
<sequence>MALQQRGGFSTPHWKGNPSIISTQDFMGCLKIPVRALNIIWGNDSRFWEWINLSDEDTRSIGFQEAAVLLQVNWIEVTGKFDLNKLFRNTTYNIYYAMKFHDDAFGWRLSPIKFKVGIAGEVSEVIHELESYRAKQNKWHEVPGGEFTVPNDTAGSVEFGMFEVDTQYWKGCMVLGGVLIKPKS</sequence>
<dbReference type="AlphaFoldDB" id="A0ABC8V1T5"/>
<protein>
    <submittedName>
        <fullName evidence="1">Uncharacterized protein</fullName>
    </submittedName>
</protein>
<evidence type="ECO:0000313" key="2">
    <source>
        <dbReference type="Proteomes" id="UP001642360"/>
    </source>
</evidence>
<name>A0ABC8V1T5_9AQUA</name>
<proteinExistence type="predicted"/>
<evidence type="ECO:0000313" key="1">
    <source>
        <dbReference type="EMBL" id="CAK9187152.1"/>
    </source>
</evidence>
<dbReference type="Pfam" id="PF14299">
    <property type="entry name" value="PP2"/>
    <property type="match status" value="1"/>
</dbReference>
<gene>
    <name evidence="1" type="ORF">ILEXP_LOCUS57659</name>
</gene>
<accession>A0ABC8V1T5</accession>
<dbReference type="InterPro" id="IPR025886">
    <property type="entry name" value="PP2-like"/>
</dbReference>
<dbReference type="PANTHER" id="PTHR48478">
    <property type="entry name" value="LECTIN-LIKE"/>
    <property type="match status" value="1"/>
</dbReference>
<dbReference type="InterPro" id="IPR052147">
    <property type="entry name" value="PP2-like/Lectin"/>
</dbReference>
<comment type="caution">
    <text evidence="1">The sequence shown here is derived from an EMBL/GenBank/DDBJ whole genome shotgun (WGS) entry which is preliminary data.</text>
</comment>
<dbReference type="Proteomes" id="UP001642360">
    <property type="component" value="Unassembled WGS sequence"/>
</dbReference>
<dbReference type="PANTHER" id="PTHR48478:SF1">
    <property type="entry name" value="LECTIN-LIKE"/>
    <property type="match status" value="1"/>
</dbReference>
<organism evidence="1 2">
    <name type="scientific">Ilex paraguariensis</name>
    <name type="common">yerba mate</name>
    <dbReference type="NCBI Taxonomy" id="185542"/>
    <lineage>
        <taxon>Eukaryota</taxon>
        <taxon>Viridiplantae</taxon>
        <taxon>Streptophyta</taxon>
        <taxon>Embryophyta</taxon>
        <taxon>Tracheophyta</taxon>
        <taxon>Spermatophyta</taxon>
        <taxon>Magnoliopsida</taxon>
        <taxon>eudicotyledons</taxon>
        <taxon>Gunneridae</taxon>
        <taxon>Pentapetalae</taxon>
        <taxon>asterids</taxon>
        <taxon>campanulids</taxon>
        <taxon>Aquifoliales</taxon>
        <taxon>Aquifoliaceae</taxon>
        <taxon>Ilex</taxon>
    </lineage>
</organism>